<keyword evidence="1" id="KW-0238">DNA-binding</keyword>
<keyword evidence="4" id="KW-1185">Reference proteome</keyword>
<dbReference type="CDD" id="cd00093">
    <property type="entry name" value="HTH_XRE"/>
    <property type="match status" value="1"/>
</dbReference>
<evidence type="ECO:0000259" key="2">
    <source>
        <dbReference type="PROSITE" id="PS50943"/>
    </source>
</evidence>
<evidence type="ECO:0000313" key="4">
    <source>
        <dbReference type="Proteomes" id="UP000615455"/>
    </source>
</evidence>
<accession>A0ABQ1EU30</accession>
<dbReference type="Pfam" id="PF01381">
    <property type="entry name" value="HTH_3"/>
    <property type="match status" value="1"/>
</dbReference>
<organism evidence="3 4">
    <name type="scientific">Paenibacillus marchantiophytorum</name>
    <dbReference type="NCBI Taxonomy" id="1619310"/>
    <lineage>
        <taxon>Bacteria</taxon>
        <taxon>Bacillati</taxon>
        <taxon>Bacillota</taxon>
        <taxon>Bacilli</taxon>
        <taxon>Bacillales</taxon>
        <taxon>Paenibacillaceae</taxon>
        <taxon>Paenibacillus</taxon>
    </lineage>
</organism>
<dbReference type="PANTHER" id="PTHR46797">
    <property type="entry name" value="HTH-TYPE TRANSCRIPTIONAL REGULATOR"/>
    <property type="match status" value="1"/>
</dbReference>
<gene>
    <name evidence="3" type="ORF">GCM10008018_36980</name>
</gene>
<dbReference type="PROSITE" id="PS50943">
    <property type="entry name" value="HTH_CROC1"/>
    <property type="match status" value="1"/>
</dbReference>
<dbReference type="EMBL" id="BMHE01000018">
    <property type="protein sequence ID" value="GFZ87342.1"/>
    <property type="molecule type" value="Genomic_DNA"/>
</dbReference>
<evidence type="ECO:0000256" key="1">
    <source>
        <dbReference type="ARBA" id="ARBA00023125"/>
    </source>
</evidence>
<proteinExistence type="predicted"/>
<evidence type="ECO:0000313" key="3">
    <source>
        <dbReference type="EMBL" id="GFZ87342.1"/>
    </source>
</evidence>
<reference evidence="4" key="1">
    <citation type="journal article" date="2019" name="Int. J. Syst. Evol. Microbiol.">
        <title>The Global Catalogue of Microorganisms (GCM) 10K type strain sequencing project: providing services to taxonomists for standard genome sequencing and annotation.</title>
        <authorList>
            <consortium name="The Broad Institute Genomics Platform"/>
            <consortium name="The Broad Institute Genome Sequencing Center for Infectious Disease"/>
            <person name="Wu L."/>
            <person name="Ma J."/>
        </authorList>
    </citation>
    <scope>NUCLEOTIDE SEQUENCE [LARGE SCALE GENOMIC DNA]</scope>
    <source>
        <strain evidence="4">CGMCC 1.15043</strain>
    </source>
</reference>
<name>A0ABQ1EU30_9BACL</name>
<dbReference type="Gene3D" id="1.10.260.40">
    <property type="entry name" value="lambda repressor-like DNA-binding domains"/>
    <property type="match status" value="1"/>
</dbReference>
<comment type="caution">
    <text evidence="3">The sequence shown here is derived from an EMBL/GenBank/DDBJ whole genome shotgun (WGS) entry which is preliminary data.</text>
</comment>
<dbReference type="InterPro" id="IPR050807">
    <property type="entry name" value="TransReg_Diox_bact_type"/>
</dbReference>
<dbReference type="SUPFAM" id="SSF47413">
    <property type="entry name" value="lambda repressor-like DNA-binding domains"/>
    <property type="match status" value="1"/>
</dbReference>
<sequence>MLKLSVHVGARIRVFRKNRGLTQEQLGEKVQQPQSYVGAIERGQKNISLDTLERIVDALEIRPSDLFNSYNGLQSKEQIEKDKLIDFLTHLLQSRHLREVVTVKRLIEDVLNAYDAK</sequence>
<dbReference type="InterPro" id="IPR001387">
    <property type="entry name" value="Cro/C1-type_HTH"/>
</dbReference>
<protein>
    <submittedName>
        <fullName evidence="3">Transcriptional regulator</fullName>
    </submittedName>
</protein>
<dbReference type="InterPro" id="IPR010982">
    <property type="entry name" value="Lambda_DNA-bd_dom_sf"/>
</dbReference>
<feature type="domain" description="HTH cro/C1-type" evidence="2">
    <location>
        <begin position="12"/>
        <end position="66"/>
    </location>
</feature>
<dbReference type="Proteomes" id="UP000615455">
    <property type="component" value="Unassembled WGS sequence"/>
</dbReference>
<dbReference type="PANTHER" id="PTHR46797:SF1">
    <property type="entry name" value="METHYLPHOSPHONATE SYNTHASE"/>
    <property type="match status" value="1"/>
</dbReference>
<dbReference type="SMART" id="SM00530">
    <property type="entry name" value="HTH_XRE"/>
    <property type="match status" value="1"/>
</dbReference>
<dbReference type="RefSeq" id="WP_189013742.1">
    <property type="nucleotide sequence ID" value="NZ_BMHE01000018.1"/>
</dbReference>